<evidence type="ECO:0000313" key="5">
    <source>
        <dbReference type="EMBL" id="MEV0708445.1"/>
    </source>
</evidence>
<dbReference type="PANTHER" id="PTHR42877">
    <property type="entry name" value="L-ORNITHINE N(5)-MONOOXYGENASE-RELATED"/>
    <property type="match status" value="1"/>
</dbReference>
<keyword evidence="3" id="KW-0274">FAD</keyword>
<reference evidence="5 6" key="1">
    <citation type="submission" date="2024-06" db="EMBL/GenBank/DDBJ databases">
        <title>The Natural Products Discovery Center: Release of the First 8490 Sequenced Strains for Exploring Actinobacteria Biosynthetic Diversity.</title>
        <authorList>
            <person name="Kalkreuter E."/>
            <person name="Kautsar S.A."/>
            <person name="Yang D."/>
            <person name="Bader C.D."/>
            <person name="Teijaro C.N."/>
            <person name="Fluegel L."/>
            <person name="Davis C.M."/>
            <person name="Simpson J.R."/>
            <person name="Lauterbach L."/>
            <person name="Steele A.D."/>
            <person name="Gui C."/>
            <person name="Meng S."/>
            <person name="Li G."/>
            <person name="Viehrig K."/>
            <person name="Ye F."/>
            <person name="Su P."/>
            <person name="Kiefer A.F."/>
            <person name="Nichols A."/>
            <person name="Cepeda A.J."/>
            <person name="Yan W."/>
            <person name="Fan B."/>
            <person name="Jiang Y."/>
            <person name="Adhikari A."/>
            <person name="Zheng C.-J."/>
            <person name="Schuster L."/>
            <person name="Cowan T.M."/>
            <person name="Smanski M.J."/>
            <person name="Chevrette M.G."/>
            <person name="De Carvalho L.P.S."/>
            <person name="Shen B."/>
        </authorList>
    </citation>
    <scope>NUCLEOTIDE SEQUENCE [LARGE SCALE GENOMIC DNA]</scope>
    <source>
        <strain evidence="5 6">NPDC050403</strain>
    </source>
</reference>
<evidence type="ECO:0000256" key="4">
    <source>
        <dbReference type="ARBA" id="ARBA00023002"/>
    </source>
</evidence>
<dbReference type="Proteomes" id="UP001551695">
    <property type="component" value="Unassembled WGS sequence"/>
</dbReference>
<protein>
    <submittedName>
        <fullName evidence="5">NAD(P)/FAD-dependent oxidoreductase</fullName>
        <ecNumber evidence="5">1.14.13.-</ecNumber>
    </submittedName>
</protein>
<keyword evidence="6" id="KW-1185">Reference proteome</keyword>
<evidence type="ECO:0000313" key="6">
    <source>
        <dbReference type="Proteomes" id="UP001551695"/>
    </source>
</evidence>
<sequence>MTEHAGYDRDARIAVIGAGFGGLGAARALAADGYRNLVVFDARDEVGGTWSANRYPGVACDAPSHVYSYSNGPRYAWARRFADGAQIQRYLHDCVIDAGLLPHLSLGTTVTAASWTGRDWLLELQDGQTSRFDFVVCATGQLSVPALPDIPGLADFQGAVLHTARWPTDPNLTGRRVAVIGTGASAIQVIPEIVETAAHVTVFQRSAPYVFPKADRTYSPDLHRLYRRAPILRRLVEKTLWVGFELVTAAFWKWPRVMRLFERRHAAVLADTVTDPSTRQALTPDYRAGCKRILISSTYHACFNRDDVRLETAPITAVDTGGIRTADAHHEVDVIICATGFETDTFVSTLTVTGRDGISLPERWSDGARAFLGISVPGFPNFFLVYGPNTNLGSGSIVYMLETQAEHIRTAIGLAAAAARPSSLEVNAGSFDAYSRKLVRRMKQPTVWNSGCRSWYRDGAGRDVHNWHGFMSEYRRSARRARAGDYTLTALPARSE</sequence>
<dbReference type="InterPro" id="IPR051209">
    <property type="entry name" value="FAD-bind_Monooxygenase_sf"/>
</dbReference>
<proteinExistence type="inferred from homology"/>
<comment type="caution">
    <text evidence="5">The sequence shown here is derived from an EMBL/GenBank/DDBJ whole genome shotgun (WGS) entry which is preliminary data.</text>
</comment>
<comment type="similarity">
    <text evidence="1">Belongs to the FAD-binding monooxygenase family.</text>
</comment>
<organism evidence="5 6">
    <name type="scientific">Nocardia aurea</name>
    <dbReference type="NCBI Taxonomy" id="2144174"/>
    <lineage>
        <taxon>Bacteria</taxon>
        <taxon>Bacillati</taxon>
        <taxon>Actinomycetota</taxon>
        <taxon>Actinomycetes</taxon>
        <taxon>Mycobacteriales</taxon>
        <taxon>Nocardiaceae</taxon>
        <taxon>Nocardia</taxon>
    </lineage>
</organism>
<dbReference type="EC" id="1.14.13.-" evidence="5"/>
<evidence type="ECO:0000256" key="3">
    <source>
        <dbReference type="ARBA" id="ARBA00022827"/>
    </source>
</evidence>
<gene>
    <name evidence="5" type="ORF">AB0I48_12840</name>
</gene>
<dbReference type="PANTHER" id="PTHR42877:SF4">
    <property type="entry name" value="FAD_NAD(P)-BINDING DOMAIN-CONTAINING PROTEIN-RELATED"/>
    <property type="match status" value="1"/>
</dbReference>
<evidence type="ECO:0000256" key="1">
    <source>
        <dbReference type="ARBA" id="ARBA00010139"/>
    </source>
</evidence>
<keyword evidence="2" id="KW-0285">Flavoprotein</keyword>
<dbReference type="Pfam" id="PF00743">
    <property type="entry name" value="FMO-like"/>
    <property type="match status" value="1"/>
</dbReference>
<dbReference type="InterPro" id="IPR020946">
    <property type="entry name" value="Flavin_mOase-like"/>
</dbReference>
<dbReference type="RefSeq" id="WP_357783213.1">
    <property type="nucleotide sequence ID" value="NZ_JBFAKC010000005.1"/>
</dbReference>
<evidence type="ECO:0000256" key="2">
    <source>
        <dbReference type="ARBA" id="ARBA00022630"/>
    </source>
</evidence>
<dbReference type="PRINTS" id="PR00411">
    <property type="entry name" value="PNDRDTASEI"/>
</dbReference>
<dbReference type="Gene3D" id="3.50.50.60">
    <property type="entry name" value="FAD/NAD(P)-binding domain"/>
    <property type="match status" value="2"/>
</dbReference>
<dbReference type="SUPFAM" id="SSF51905">
    <property type="entry name" value="FAD/NAD(P)-binding domain"/>
    <property type="match status" value="2"/>
</dbReference>
<dbReference type="EMBL" id="JBFAKC010000005">
    <property type="protein sequence ID" value="MEV0708445.1"/>
    <property type="molecule type" value="Genomic_DNA"/>
</dbReference>
<keyword evidence="4 5" id="KW-0560">Oxidoreductase</keyword>
<dbReference type="InterPro" id="IPR036188">
    <property type="entry name" value="FAD/NAD-bd_sf"/>
</dbReference>
<name>A0ABV3FSP7_9NOCA</name>
<accession>A0ABV3FSP7</accession>
<dbReference type="GO" id="GO:0016491">
    <property type="term" value="F:oxidoreductase activity"/>
    <property type="evidence" value="ECO:0007669"/>
    <property type="project" value="UniProtKB-KW"/>
</dbReference>